<comment type="caution">
    <text evidence="2">The sequence shown here is derived from an EMBL/GenBank/DDBJ whole genome shotgun (WGS) entry which is preliminary data.</text>
</comment>
<gene>
    <name evidence="2" type="ORF">TWF696_009234</name>
</gene>
<feature type="region of interest" description="Disordered" evidence="1">
    <location>
        <begin position="1"/>
        <end position="57"/>
    </location>
</feature>
<evidence type="ECO:0000313" key="3">
    <source>
        <dbReference type="Proteomes" id="UP001375240"/>
    </source>
</evidence>
<dbReference type="AlphaFoldDB" id="A0AAV9UFC1"/>
<sequence length="310" mass="32440">MSSTRLPPAASRPQTASTDAPTPRPPQHPFPSSETTDDTTTTTTTATATATTLPRPPFAPFFTLIQDATTASHFHPTVRYVFSDDDFDPLAVLPQPHESLPGSLANSHHAAGSTPHSGSGSQADVDSNHGGSGTFGKAHPHRRRDRDRTTTTTGSSKQHISAERVLLVDVSADGTGILAAHSLSPDWQINAVSVTKAPTWLDDTHHSHTTAGSTTRHTNTSSSNANTDGGGGGGGGGLMLTIEGVGRHRRKTSDVLPLNLPGKDGKGKSPVDALEELVGVYAERLERLQSVVDWAEGRKPVGGDVTRPAG</sequence>
<dbReference type="Proteomes" id="UP001375240">
    <property type="component" value="Unassembled WGS sequence"/>
</dbReference>
<keyword evidence="3" id="KW-1185">Reference proteome</keyword>
<evidence type="ECO:0000313" key="2">
    <source>
        <dbReference type="EMBL" id="KAK6340921.1"/>
    </source>
</evidence>
<organism evidence="2 3">
    <name type="scientific">Orbilia brochopaga</name>
    <dbReference type="NCBI Taxonomy" id="3140254"/>
    <lineage>
        <taxon>Eukaryota</taxon>
        <taxon>Fungi</taxon>
        <taxon>Dikarya</taxon>
        <taxon>Ascomycota</taxon>
        <taxon>Pezizomycotina</taxon>
        <taxon>Orbiliomycetes</taxon>
        <taxon>Orbiliales</taxon>
        <taxon>Orbiliaceae</taxon>
        <taxon>Orbilia</taxon>
    </lineage>
</organism>
<accession>A0AAV9UFC1</accession>
<feature type="region of interest" description="Disordered" evidence="1">
    <location>
        <begin position="92"/>
        <end position="159"/>
    </location>
</feature>
<feature type="compositionally biased region" description="Low complexity" evidence="1">
    <location>
        <begin position="38"/>
        <end position="52"/>
    </location>
</feature>
<feature type="region of interest" description="Disordered" evidence="1">
    <location>
        <begin position="205"/>
        <end position="269"/>
    </location>
</feature>
<name>A0AAV9UFC1_9PEZI</name>
<feature type="compositionally biased region" description="Low complexity" evidence="1">
    <location>
        <begin position="209"/>
        <end position="227"/>
    </location>
</feature>
<reference evidence="2 3" key="1">
    <citation type="submission" date="2019-10" db="EMBL/GenBank/DDBJ databases">
        <authorList>
            <person name="Palmer J.M."/>
        </authorList>
    </citation>
    <scope>NUCLEOTIDE SEQUENCE [LARGE SCALE GENOMIC DNA]</scope>
    <source>
        <strain evidence="2 3">TWF696</strain>
    </source>
</reference>
<protein>
    <submittedName>
        <fullName evidence="2">Uncharacterized protein</fullName>
    </submittedName>
</protein>
<feature type="compositionally biased region" description="Gly residues" evidence="1">
    <location>
        <begin position="228"/>
        <end position="238"/>
    </location>
</feature>
<dbReference type="EMBL" id="JAVHNQ010000008">
    <property type="protein sequence ID" value="KAK6340921.1"/>
    <property type="molecule type" value="Genomic_DNA"/>
</dbReference>
<evidence type="ECO:0000256" key="1">
    <source>
        <dbReference type="SAM" id="MobiDB-lite"/>
    </source>
</evidence>
<feature type="compositionally biased region" description="Polar residues" evidence="1">
    <location>
        <begin position="114"/>
        <end position="125"/>
    </location>
</feature>
<proteinExistence type="predicted"/>